<evidence type="ECO:0000313" key="2">
    <source>
        <dbReference type="Proteomes" id="UP000807306"/>
    </source>
</evidence>
<dbReference type="Proteomes" id="UP000807306">
    <property type="component" value="Unassembled WGS sequence"/>
</dbReference>
<comment type="caution">
    <text evidence="1">The sequence shown here is derived from an EMBL/GenBank/DDBJ whole genome shotgun (WGS) entry which is preliminary data.</text>
</comment>
<proteinExistence type="predicted"/>
<dbReference type="AlphaFoldDB" id="A0A9P6E3D3"/>
<accession>A0A9P6E3D3</accession>
<gene>
    <name evidence="1" type="ORF">CPB83DRAFT_742139</name>
</gene>
<dbReference type="OrthoDB" id="5348716at2759"/>
<dbReference type="EMBL" id="MU157991">
    <property type="protein sequence ID" value="KAF9521760.1"/>
    <property type="molecule type" value="Genomic_DNA"/>
</dbReference>
<name>A0A9P6E3D3_9AGAR</name>
<organism evidence="1 2">
    <name type="scientific">Crepidotus variabilis</name>
    <dbReference type="NCBI Taxonomy" id="179855"/>
    <lineage>
        <taxon>Eukaryota</taxon>
        <taxon>Fungi</taxon>
        <taxon>Dikarya</taxon>
        <taxon>Basidiomycota</taxon>
        <taxon>Agaricomycotina</taxon>
        <taxon>Agaricomycetes</taxon>
        <taxon>Agaricomycetidae</taxon>
        <taxon>Agaricales</taxon>
        <taxon>Agaricineae</taxon>
        <taxon>Crepidotaceae</taxon>
        <taxon>Crepidotus</taxon>
    </lineage>
</organism>
<protein>
    <submittedName>
        <fullName evidence="1">Uncharacterized protein</fullName>
    </submittedName>
</protein>
<keyword evidence="2" id="KW-1185">Reference proteome</keyword>
<sequence length="100" mass="10454">MLAMATTPSPNYGFGVGNVQSLGGGYNRWNVYDGNCRVVDGLTTNGNPCTQGMFGCSPPPIKFNRYTSSYNGGVYSCYPDSSAENCGNDPVSVCVSSNGS</sequence>
<reference evidence="1" key="1">
    <citation type="submission" date="2020-11" db="EMBL/GenBank/DDBJ databases">
        <authorList>
            <consortium name="DOE Joint Genome Institute"/>
            <person name="Ahrendt S."/>
            <person name="Riley R."/>
            <person name="Andreopoulos W."/>
            <person name="Labutti K."/>
            <person name="Pangilinan J."/>
            <person name="Ruiz-Duenas F.J."/>
            <person name="Barrasa J.M."/>
            <person name="Sanchez-Garcia M."/>
            <person name="Camarero S."/>
            <person name="Miyauchi S."/>
            <person name="Serrano A."/>
            <person name="Linde D."/>
            <person name="Babiker R."/>
            <person name="Drula E."/>
            <person name="Ayuso-Fernandez I."/>
            <person name="Pacheco R."/>
            <person name="Padilla G."/>
            <person name="Ferreira P."/>
            <person name="Barriuso J."/>
            <person name="Kellner H."/>
            <person name="Castanera R."/>
            <person name="Alfaro M."/>
            <person name="Ramirez L."/>
            <person name="Pisabarro A.G."/>
            <person name="Kuo A."/>
            <person name="Tritt A."/>
            <person name="Lipzen A."/>
            <person name="He G."/>
            <person name="Yan M."/>
            <person name="Ng V."/>
            <person name="Cullen D."/>
            <person name="Martin F."/>
            <person name="Rosso M.-N."/>
            <person name="Henrissat B."/>
            <person name="Hibbett D."/>
            <person name="Martinez A.T."/>
            <person name="Grigoriev I.V."/>
        </authorList>
    </citation>
    <scope>NUCLEOTIDE SEQUENCE</scope>
    <source>
        <strain evidence="1">CBS 506.95</strain>
    </source>
</reference>
<evidence type="ECO:0000313" key="1">
    <source>
        <dbReference type="EMBL" id="KAF9521760.1"/>
    </source>
</evidence>
<feature type="non-terminal residue" evidence="1">
    <location>
        <position position="100"/>
    </location>
</feature>